<feature type="compositionally biased region" description="Polar residues" evidence="1">
    <location>
        <begin position="122"/>
        <end position="142"/>
    </location>
</feature>
<dbReference type="OrthoDB" id="2414723at2759"/>
<dbReference type="GO" id="GO:0051260">
    <property type="term" value="P:protein homooligomerization"/>
    <property type="evidence" value="ECO:0007669"/>
    <property type="project" value="InterPro"/>
</dbReference>
<dbReference type="AlphaFoldDB" id="A0A4S2M0T3"/>
<dbReference type="PANTHER" id="PTHR14499">
    <property type="entry name" value="POTASSIUM CHANNEL TETRAMERIZATION DOMAIN-CONTAINING"/>
    <property type="match status" value="1"/>
</dbReference>
<dbReference type="PANTHER" id="PTHR14499:SF67">
    <property type="entry name" value="BTB_POZ DOMAIN-CONTAINING PROTEIN TIWAZ"/>
    <property type="match status" value="1"/>
</dbReference>
<dbReference type="InterPro" id="IPR003131">
    <property type="entry name" value="T1-type_BTB"/>
</dbReference>
<comment type="caution">
    <text evidence="3">The sequence shown here is derived from an EMBL/GenBank/DDBJ whole genome shotgun (WGS) entry which is preliminary data.</text>
</comment>
<feature type="compositionally biased region" description="Basic and acidic residues" evidence="1">
    <location>
        <begin position="108"/>
        <end position="121"/>
    </location>
</feature>
<accession>A0A4S2M0T3</accession>
<dbReference type="Pfam" id="PF02214">
    <property type="entry name" value="BTB_2"/>
    <property type="match status" value="1"/>
</dbReference>
<evidence type="ECO:0000313" key="4">
    <source>
        <dbReference type="Proteomes" id="UP000308267"/>
    </source>
</evidence>
<feature type="domain" description="Potassium channel tetramerisation-type BTB" evidence="2">
    <location>
        <begin position="263"/>
        <end position="353"/>
    </location>
</feature>
<sequence>MTDDVGDNMDAFSSNSSQHIYPTSEQQPVPSAIASQSLLHMYPLLGSPTLSHFLPKLFDPLLLGTCLTSFPETTHTTEFGESGKSPSDALTEFAQCLSQLYILSEKSRLESSESNAPEHSDTLSTSYKGDSQKLPDSTALNPHQDLKCQTQFSCVETGDSKQPPTSDDYPQVNRMRKASTQHLSIDAAITGMKTPISPSNATKVSTEHKAHSHWSGITNQNPGRETQLAGGTKTTQGVERSPRLWTSLGVPQPAIPTRYTAPVHVDVGGTLYTSSLETLTKYPHSRLGRMFSGSIPIVLDTMKQHYFIDRDGALFRHILNFLRTGLLNLDDGFVEFDQLVEEAKHYELQEMLVALQKISERRTVSQNRKRTMILEANLKNNGPLEKRRQVLEDSRLIREHVDRSTPQCSLKNGLAFGIQKSLVEPNWLKNPGECLWLETDQCPPFSGFLQLSNLEDHRNALRILRQLQEFISNACQCREGNSDRHIDSENENCIRWHYLRRQQLLQLWNILLSKGYRTVATHVLEREGKKLFAYLLARSTEESDRPESI</sequence>
<feature type="compositionally biased region" description="Polar residues" evidence="1">
    <location>
        <begin position="215"/>
        <end position="224"/>
    </location>
</feature>
<dbReference type="SUPFAM" id="SSF54695">
    <property type="entry name" value="POZ domain"/>
    <property type="match status" value="1"/>
</dbReference>
<organism evidence="3 4">
    <name type="scientific">Opisthorchis felineus</name>
    <dbReference type="NCBI Taxonomy" id="147828"/>
    <lineage>
        <taxon>Eukaryota</taxon>
        <taxon>Metazoa</taxon>
        <taxon>Spiralia</taxon>
        <taxon>Lophotrochozoa</taxon>
        <taxon>Platyhelminthes</taxon>
        <taxon>Trematoda</taxon>
        <taxon>Digenea</taxon>
        <taxon>Opisthorchiida</taxon>
        <taxon>Opisthorchiata</taxon>
        <taxon>Opisthorchiidae</taxon>
        <taxon>Opisthorchis</taxon>
    </lineage>
</organism>
<gene>
    <name evidence="3" type="ORF">CRM22_004783</name>
</gene>
<reference evidence="3 4" key="1">
    <citation type="journal article" date="2019" name="BMC Genomics">
        <title>New insights from Opisthorchis felineus genome: update on genomics of the epidemiologically important liver flukes.</title>
        <authorList>
            <person name="Ershov N.I."/>
            <person name="Mordvinov V.A."/>
            <person name="Prokhortchouk E.B."/>
            <person name="Pakharukova M.Y."/>
            <person name="Gunbin K.V."/>
            <person name="Ustyantsev K."/>
            <person name="Genaev M.A."/>
            <person name="Blinov A.G."/>
            <person name="Mazur A."/>
            <person name="Boulygina E."/>
            <person name="Tsygankova S."/>
            <person name="Khrameeva E."/>
            <person name="Chekanov N."/>
            <person name="Fan G."/>
            <person name="Xiao A."/>
            <person name="Zhang H."/>
            <person name="Xu X."/>
            <person name="Yang H."/>
            <person name="Solovyev V."/>
            <person name="Lee S.M."/>
            <person name="Liu X."/>
            <person name="Afonnikov D.A."/>
            <person name="Skryabin K.G."/>
        </authorList>
    </citation>
    <scope>NUCLEOTIDE SEQUENCE [LARGE SCALE GENOMIC DNA]</scope>
    <source>
        <strain evidence="3">AK-0245</strain>
        <tissue evidence="3">Whole organism</tissue>
    </source>
</reference>
<dbReference type="Proteomes" id="UP000308267">
    <property type="component" value="Unassembled WGS sequence"/>
</dbReference>
<evidence type="ECO:0000259" key="2">
    <source>
        <dbReference type="Pfam" id="PF02214"/>
    </source>
</evidence>
<dbReference type="STRING" id="147828.A0A4S2M0T3"/>
<dbReference type="InterPro" id="IPR011333">
    <property type="entry name" value="SKP1/BTB/POZ_sf"/>
</dbReference>
<evidence type="ECO:0000313" key="3">
    <source>
        <dbReference type="EMBL" id="TGZ67438.1"/>
    </source>
</evidence>
<name>A0A4S2M0T3_OPIFE</name>
<keyword evidence="4" id="KW-1185">Reference proteome</keyword>
<feature type="region of interest" description="Disordered" evidence="1">
    <location>
        <begin position="1"/>
        <end position="28"/>
    </location>
</feature>
<feature type="compositionally biased region" description="Polar residues" evidence="1">
    <location>
        <begin position="11"/>
        <end position="28"/>
    </location>
</feature>
<evidence type="ECO:0000256" key="1">
    <source>
        <dbReference type="SAM" id="MobiDB-lite"/>
    </source>
</evidence>
<protein>
    <recommendedName>
        <fullName evidence="2">Potassium channel tetramerisation-type BTB domain-containing protein</fullName>
    </recommendedName>
</protein>
<feature type="region of interest" description="Disordered" evidence="1">
    <location>
        <begin position="213"/>
        <end position="240"/>
    </location>
</feature>
<proteinExistence type="predicted"/>
<dbReference type="Gene3D" id="3.30.710.10">
    <property type="entry name" value="Potassium Channel Kv1.1, Chain A"/>
    <property type="match status" value="1"/>
</dbReference>
<dbReference type="EMBL" id="SJOL01006416">
    <property type="protein sequence ID" value="TGZ67438.1"/>
    <property type="molecule type" value="Genomic_DNA"/>
</dbReference>
<feature type="region of interest" description="Disordered" evidence="1">
    <location>
        <begin position="108"/>
        <end position="142"/>
    </location>
</feature>